<evidence type="ECO:0000259" key="13">
    <source>
        <dbReference type="Pfam" id="PF22997"/>
    </source>
</evidence>
<dbReference type="PROSITE" id="PS50297">
    <property type="entry name" value="ANK_REP_REGION"/>
    <property type="match status" value="3"/>
</dbReference>
<dbReference type="EMBL" id="JANBUW010000160">
    <property type="protein sequence ID" value="KAJ2848522.1"/>
    <property type="molecule type" value="Genomic_DNA"/>
</dbReference>
<dbReference type="InterPro" id="IPR036770">
    <property type="entry name" value="Ankyrin_rpt-contain_sf"/>
</dbReference>
<feature type="domain" description="Chitin synthase 4-like" evidence="13">
    <location>
        <begin position="728"/>
        <end position="804"/>
    </location>
</feature>
<evidence type="ECO:0000256" key="12">
    <source>
        <dbReference type="SAM" id="Phobius"/>
    </source>
</evidence>
<dbReference type="GO" id="GO:0004100">
    <property type="term" value="F:chitin synthase activity"/>
    <property type="evidence" value="ECO:0007669"/>
    <property type="project" value="UniProtKB-EC"/>
</dbReference>
<feature type="transmembrane region" description="Helical" evidence="12">
    <location>
        <begin position="598"/>
        <end position="620"/>
    </location>
</feature>
<dbReference type="SUPFAM" id="SSF53448">
    <property type="entry name" value="Nucleotide-diphospho-sugar transferases"/>
    <property type="match status" value="1"/>
</dbReference>
<dbReference type="Proteomes" id="UP001139887">
    <property type="component" value="Unassembled WGS sequence"/>
</dbReference>
<dbReference type="Pfam" id="PF12796">
    <property type="entry name" value="Ank_2"/>
    <property type="match status" value="2"/>
</dbReference>
<feature type="repeat" description="ANK" evidence="10">
    <location>
        <begin position="142"/>
        <end position="174"/>
    </location>
</feature>
<feature type="compositionally biased region" description="Polar residues" evidence="11">
    <location>
        <begin position="379"/>
        <end position="400"/>
    </location>
</feature>
<feature type="compositionally biased region" description="Polar residues" evidence="11">
    <location>
        <begin position="420"/>
        <end position="430"/>
    </location>
</feature>
<accession>A0A9W8LXE0</accession>
<feature type="transmembrane region" description="Helical" evidence="12">
    <location>
        <begin position="821"/>
        <end position="845"/>
    </location>
</feature>
<evidence type="ECO:0000256" key="4">
    <source>
        <dbReference type="ARBA" id="ARBA00022676"/>
    </source>
</evidence>
<comment type="caution">
    <text evidence="14">The sequence shown here is derived from an EMBL/GenBank/DDBJ whole genome shotgun (WGS) entry which is preliminary data.</text>
</comment>
<evidence type="ECO:0000256" key="10">
    <source>
        <dbReference type="PROSITE-ProRule" id="PRU00023"/>
    </source>
</evidence>
<keyword evidence="7 12" id="KW-1133">Transmembrane helix</keyword>
<evidence type="ECO:0000313" key="15">
    <source>
        <dbReference type="Proteomes" id="UP001139887"/>
    </source>
</evidence>
<dbReference type="InterPro" id="IPR002110">
    <property type="entry name" value="Ankyrin_rpt"/>
</dbReference>
<evidence type="ECO:0000256" key="9">
    <source>
        <dbReference type="ARBA" id="ARBA00023180"/>
    </source>
</evidence>
<keyword evidence="3" id="KW-1003">Cell membrane</keyword>
<feature type="compositionally biased region" description="Pro residues" evidence="11">
    <location>
        <begin position="364"/>
        <end position="376"/>
    </location>
</feature>
<dbReference type="OrthoDB" id="370884at2759"/>
<dbReference type="SMART" id="SM00248">
    <property type="entry name" value="ANK"/>
    <property type="match status" value="6"/>
</dbReference>
<dbReference type="PROSITE" id="PS50088">
    <property type="entry name" value="ANK_REPEAT"/>
    <property type="match status" value="4"/>
</dbReference>
<keyword evidence="15" id="KW-1185">Reference proteome</keyword>
<evidence type="ECO:0000313" key="14">
    <source>
        <dbReference type="EMBL" id="KAJ2848522.1"/>
    </source>
</evidence>
<evidence type="ECO:0000256" key="2">
    <source>
        <dbReference type="ARBA" id="ARBA00012543"/>
    </source>
</evidence>
<keyword evidence="10" id="KW-0040">ANK repeat</keyword>
<sequence>MHNGMAERAETPRHSHDRPSKIPASTRSINGRYSALQTSHKQLLGQTAYSTDMKRLLCACTSDDLDRFSHSLFKLKARSTLGIRFAHGYTPLIVACKYGALRIVQWIVDNDRLAIGSKGKNTNGSYRLLNIFTKFFSRVDAQGNTALHHAAAAGNAQCIDVLAVYIKDLEVKNKQGSTAIHFAAYHGHKEAVKSLLACNRALVDSKDCSGKTSLMLASFRGRTQMVFLLLDRDARIDACDHLGWTALMFAAYTGRIAICRELLERGASRELVEKKHKRDAARLAAQSGYYEVVDILNGKNHEQRAPSNLEDVQMPNLNMPSDSRSKPTIQPLNPPLLLRPAVEQAFLSVPQSRHSLKSNCQILRPPPIVKLQPPLPAARQQSKPDGLGISTNKQPLSRNISLKPQIPDTALSTEKKLAAQSVQTDNGKSNRSSKDPQPLRQKANRLARRDWPGKSDTKPIETAAAKTQPEHTPIYIGPEPAIAQDTAKQPTASSISDRIKDTVSRASLSYLDSRSKKYIDRNITAKTTQLAASANKQTRRSVRKLASPYKRFHDSAWIGPYWRVLARVLTLWIPDFVLKLFRKETRGKRQAWREKLALCMIIAAITAVAAFVSFGLSLMLCRPVEPVSQHMLSSRYGANSTRRMVAIRGRLYDISNEYDADILGISEFAGQDVSGHFAPFPEEARRCSRWPSSQLAWGCIGAQHGNGPCLAKTSVWNRLRRLQTAKWVTYAWNDILKRGHSEQLLVYNENVYSLREYLAGNAYFGASATRQMQMLVGTDATLAVARSRELQQLVGCWDAQLRVGRVEGGTVGCVLTSGMQIAVTVILNTMIAIKLLCAVLFDWAFSVQLRRITKYFRGSRRVPHVLIAMTCYNESEATLRTALDAAAQSNYSRSHKLLVVVADGQSGDAEATADVLRKMVRCTRAYAALPYMAVGEGARAFNAAEVAAGTYRSSNGTVVPCIVVVKVGTQHERAREPKAGNRGKRDSQLIILQWLHSVLMNDRLTPLEAALCQAALQACAGPDQFEYLLMVDADTAVDAECVPRLVAAMERDPGIMGLCGETRVANKRDSWVTRIQVYEYYISHHLSKAFESLWGGVTCLPGCCSMYRIYARRGDARIPLLVAPDVIRAYSTAAAHTLHQKNLLLLGEDRYLTTVLLRVFPHRKLIYVPRAVCRTTVPTTFSVLVSQRRRWINSTIHNLLELVLVRDLCGTFCCSMQFLVLMDLLGNVVLPASVVFCYYLIAAACFGQPVSLPLLLMALAFILQGAMILLTTQRVSYIYWMLIYIAAIPIWNLVLPLYAFWRFDDFSWGRTRSLDTCNSEAFITDDERQALEPIPLMRWKDWMRQTS</sequence>
<evidence type="ECO:0000256" key="3">
    <source>
        <dbReference type="ARBA" id="ARBA00022475"/>
    </source>
</evidence>
<keyword evidence="14" id="KW-0347">Helicase</keyword>
<feature type="compositionally biased region" description="Basic and acidic residues" evidence="11">
    <location>
        <begin position="447"/>
        <end position="459"/>
    </location>
</feature>
<reference evidence="14" key="1">
    <citation type="submission" date="2022-07" db="EMBL/GenBank/DDBJ databases">
        <title>Phylogenomic reconstructions and comparative analyses of Kickxellomycotina fungi.</title>
        <authorList>
            <person name="Reynolds N.K."/>
            <person name="Stajich J.E."/>
            <person name="Barry K."/>
            <person name="Grigoriev I.V."/>
            <person name="Crous P."/>
            <person name="Smith M.E."/>
        </authorList>
    </citation>
    <scope>NUCLEOTIDE SEQUENCE</scope>
    <source>
        <strain evidence="14">NRRL 1566</strain>
    </source>
</reference>
<gene>
    <name evidence="14" type="primary">HAS1_2</name>
    <name evidence="14" type="ORF">IWW36_003250</name>
</gene>
<feature type="region of interest" description="Disordered" evidence="11">
    <location>
        <begin position="1"/>
        <end position="28"/>
    </location>
</feature>
<evidence type="ECO:0000256" key="1">
    <source>
        <dbReference type="ARBA" id="ARBA00004651"/>
    </source>
</evidence>
<dbReference type="GO" id="GO:0004386">
    <property type="term" value="F:helicase activity"/>
    <property type="evidence" value="ECO:0007669"/>
    <property type="project" value="UniProtKB-KW"/>
</dbReference>
<keyword evidence="6 12" id="KW-0812">Transmembrane</keyword>
<dbReference type="Pfam" id="PF22997">
    <property type="entry name" value="CHS4"/>
    <property type="match status" value="1"/>
</dbReference>
<feature type="region of interest" description="Disordered" evidence="11">
    <location>
        <begin position="415"/>
        <end position="466"/>
    </location>
</feature>
<keyword evidence="14" id="KW-0378">Hydrolase</keyword>
<dbReference type="PANTHER" id="PTHR22914">
    <property type="entry name" value="CHITIN SYNTHASE"/>
    <property type="match status" value="1"/>
</dbReference>
<dbReference type="GO" id="GO:0030428">
    <property type="term" value="C:cell septum"/>
    <property type="evidence" value="ECO:0007669"/>
    <property type="project" value="TreeGrafter"/>
</dbReference>
<feature type="transmembrane region" description="Helical" evidence="12">
    <location>
        <begin position="1228"/>
        <end position="1247"/>
    </location>
</feature>
<feature type="compositionally biased region" description="Polar residues" evidence="11">
    <location>
        <begin position="315"/>
        <end position="331"/>
    </location>
</feature>
<dbReference type="EC" id="2.4.1.16" evidence="2"/>
<proteinExistence type="predicted"/>
<dbReference type="Pfam" id="PF00023">
    <property type="entry name" value="Ank"/>
    <property type="match status" value="1"/>
</dbReference>
<dbReference type="InterPro" id="IPR004835">
    <property type="entry name" value="Chitin_synth"/>
</dbReference>
<feature type="repeat" description="ANK" evidence="10">
    <location>
        <begin position="175"/>
        <end position="196"/>
    </location>
</feature>
<dbReference type="Pfam" id="PF03142">
    <property type="entry name" value="Chitin_synth_2"/>
    <property type="match status" value="1"/>
</dbReference>
<keyword evidence="5" id="KW-0808">Transferase</keyword>
<evidence type="ECO:0000256" key="11">
    <source>
        <dbReference type="SAM" id="MobiDB-lite"/>
    </source>
</evidence>
<evidence type="ECO:0000256" key="5">
    <source>
        <dbReference type="ARBA" id="ARBA00022679"/>
    </source>
</evidence>
<feature type="repeat" description="ANK" evidence="10">
    <location>
        <begin position="209"/>
        <end position="241"/>
    </location>
</feature>
<evidence type="ECO:0000256" key="8">
    <source>
        <dbReference type="ARBA" id="ARBA00023136"/>
    </source>
</evidence>
<feature type="region of interest" description="Disordered" evidence="11">
    <location>
        <begin position="364"/>
        <end position="400"/>
    </location>
</feature>
<keyword evidence="9" id="KW-0325">Glycoprotein</keyword>
<dbReference type="GO" id="GO:0005886">
    <property type="term" value="C:plasma membrane"/>
    <property type="evidence" value="ECO:0007669"/>
    <property type="project" value="UniProtKB-SubCell"/>
</dbReference>
<feature type="transmembrane region" description="Helical" evidence="12">
    <location>
        <begin position="1277"/>
        <end position="1301"/>
    </location>
</feature>
<dbReference type="SUPFAM" id="SSF48403">
    <property type="entry name" value="Ankyrin repeat"/>
    <property type="match status" value="1"/>
</dbReference>
<feature type="compositionally biased region" description="Basic and acidic residues" evidence="11">
    <location>
        <begin position="1"/>
        <end position="20"/>
    </location>
</feature>
<feature type="transmembrane region" description="Helical" evidence="12">
    <location>
        <begin position="1254"/>
        <end position="1271"/>
    </location>
</feature>
<organism evidence="14 15">
    <name type="scientific">Coemansia brasiliensis</name>
    <dbReference type="NCBI Taxonomy" id="2650707"/>
    <lineage>
        <taxon>Eukaryota</taxon>
        <taxon>Fungi</taxon>
        <taxon>Fungi incertae sedis</taxon>
        <taxon>Zoopagomycota</taxon>
        <taxon>Kickxellomycotina</taxon>
        <taxon>Kickxellomycetes</taxon>
        <taxon>Kickxellales</taxon>
        <taxon>Kickxellaceae</taxon>
        <taxon>Coemansia</taxon>
    </lineage>
</organism>
<protein>
    <recommendedName>
        <fullName evidence="2">chitin synthase</fullName>
        <ecNumber evidence="2">2.4.1.16</ecNumber>
    </recommendedName>
</protein>
<dbReference type="Gene3D" id="3.90.550.10">
    <property type="entry name" value="Spore Coat Polysaccharide Biosynthesis Protein SpsA, Chain A"/>
    <property type="match status" value="1"/>
</dbReference>
<keyword evidence="14" id="KW-0067">ATP-binding</keyword>
<name>A0A9W8LXE0_9FUNG</name>
<dbReference type="InterPro" id="IPR029044">
    <property type="entry name" value="Nucleotide-diphossugar_trans"/>
</dbReference>
<evidence type="ECO:0000256" key="6">
    <source>
        <dbReference type="ARBA" id="ARBA00022692"/>
    </source>
</evidence>
<feature type="region of interest" description="Disordered" evidence="11">
    <location>
        <begin position="301"/>
        <end position="334"/>
    </location>
</feature>
<keyword evidence="4" id="KW-0328">Glycosyltransferase</keyword>
<dbReference type="InterPro" id="IPR054295">
    <property type="entry name" value="CHS4-like_dom"/>
</dbReference>
<dbReference type="GO" id="GO:0006031">
    <property type="term" value="P:chitin biosynthetic process"/>
    <property type="evidence" value="ECO:0007669"/>
    <property type="project" value="TreeGrafter"/>
</dbReference>
<dbReference type="Gene3D" id="1.25.40.20">
    <property type="entry name" value="Ankyrin repeat-containing domain"/>
    <property type="match status" value="2"/>
</dbReference>
<comment type="subcellular location">
    <subcellularLocation>
        <location evidence="1">Cell membrane</location>
        <topology evidence="1">Multi-pass membrane protein</topology>
    </subcellularLocation>
</comment>
<keyword evidence="14" id="KW-0547">Nucleotide-binding</keyword>
<evidence type="ECO:0000256" key="7">
    <source>
        <dbReference type="ARBA" id="ARBA00022989"/>
    </source>
</evidence>
<feature type="repeat" description="ANK" evidence="10">
    <location>
        <begin position="242"/>
        <end position="274"/>
    </location>
</feature>
<dbReference type="PANTHER" id="PTHR22914:SF41">
    <property type="entry name" value="CHITIN SYNTHASE 7"/>
    <property type="match status" value="1"/>
</dbReference>
<keyword evidence="8 12" id="KW-0472">Membrane</keyword>